<keyword evidence="6" id="KW-1133">Transmembrane helix</keyword>
<feature type="domain" description="MAM" evidence="9">
    <location>
        <begin position="61"/>
        <end position="213"/>
    </location>
</feature>
<dbReference type="PANTHER" id="PTHR23282">
    <property type="entry name" value="APICAL ENDOSOMAL GLYCOPROTEIN PRECURSOR"/>
    <property type="match status" value="1"/>
</dbReference>
<dbReference type="PROSITE" id="PS00022">
    <property type="entry name" value="EGF_1"/>
    <property type="match status" value="1"/>
</dbReference>
<organism evidence="10 11">
    <name type="scientific">Engystomops pustulosus</name>
    <name type="common">Tungara frog</name>
    <name type="synonym">Physalaemus pustulosus</name>
    <dbReference type="NCBI Taxonomy" id="76066"/>
    <lineage>
        <taxon>Eukaryota</taxon>
        <taxon>Metazoa</taxon>
        <taxon>Chordata</taxon>
        <taxon>Craniata</taxon>
        <taxon>Vertebrata</taxon>
        <taxon>Euteleostomi</taxon>
        <taxon>Amphibia</taxon>
        <taxon>Batrachia</taxon>
        <taxon>Anura</taxon>
        <taxon>Neobatrachia</taxon>
        <taxon>Hyloidea</taxon>
        <taxon>Leptodactylidae</taxon>
        <taxon>Leiuperinae</taxon>
        <taxon>Engystomops</taxon>
    </lineage>
</organism>
<feature type="disulfide bond" evidence="4">
    <location>
        <begin position="42"/>
        <end position="57"/>
    </location>
</feature>
<feature type="domain" description="EGF-like" evidence="8">
    <location>
        <begin position="1981"/>
        <end position="2015"/>
    </location>
</feature>
<sequence length="2127" mass="238826">MLKDCRYFGAFILVLINAVLRTSHGDGFQCGRGVSVPLDNVCDFTDQCGDGSDEVSCSLFERCDFETDLCGMTSEGWVRTNGLEVGSALFHPKNNITAHFLLFTSENAPGAQAVLRTIHFLPTDHQTSCQLRLYYYFADVSSLLMVGLQIQTEDQVNDIWNEDSSHKNEWRRGVITISSSEPFQVIIKAVSLGNGTSESIAIDDISFSEGCRPVTESTLSCEFSEDTCTWTSKPSLGHIPWRHSYSKGVKMDMIAENNRGDFLFVDGNRGNLQKRAYLKSSPFHRSRGNTCRFHFRYVIEEDHSLRLLLYLDEKEIILFEQDVSTEGQWVEGEVYLPESSEDLQLVFEGTMRNISGFIAMDDFRCSGCKDYSGTSSSDGTHYNGDPFLNDSSKGTDEDQEISRTWNTCDFELGFCDWKPQNNLDGGWKITVGHHYITRDHTTSTSNGHFIYFQHDNLAGEANPSSQLESNFLVKPSREAQCQMQFWYQMRESCKILIFTRTSVTQQLELLHEVTGPSDLTWTEANFTVKSNVVDTAQIIVKSALLSPQALVAIDDITITQDCVTDRRLSATFVQCPFGFFSCGDGNCILWKKRCDFTKDCPNGIDENLCPAKCDFESDDCGWRESRHFDFFDWVRQSRSNLAPEYLSQAPPLDHTTNSTQGHFMFIQRKDSNFTQIAQLRSPRFSQAGQGCSVTFWYYNYGSSVGTAEILLHIDNEHPPTVLWSTYFNQGNQWLKGFIQLDRLSHPFQLSVNKRNMGYYEGVSALDDIVFENCSLPVAVPICSGPDQFRCTETRACISILLVCDLIDDCGDGSDEVNCSSELQCDFEHGLCNWMQDPDDDFDWTRHQGQTPTLDTGPMKDHTLGTARGHYLYIETSEPQVYRNQAVLLSPEIEATVNNDNKTCIFRFHYHMFGRQIYSLAVYKRTMRNSRGQLLWQTFGNKGNRWLKKILFINSSLPFQLLVTGMVGDGFTGDIAIDDISFINCTLHRGALPTWSPIPLETSTKATLPVHNCSTEEHVCRSTGHCIPVTKLCDFREDCPDGTDEDNCVSEYCDFENGTLCNWFQPGASSFRRDTTFQWTVGQGITIHPGEERHRPMEDHTTSTDEGWYLYADSSNGEFGHTALIMTPLISHTGPKCKLTFWTYMNGATVGSLQVLIRLANVTYEVWFQSGKQGARWRRAEVYLGTLSNFQIVLLGKRGVSYVGDVSLDDISFEDCSPVLVEDKPCTSQEFMCSNKYCIPKNSMCDFVNDCSDNSDEDPYLCGSYLGHCDFEFDLCDWNQNLTDNFDWSMRAGSTPTVGTGPVTDHTLQNPSGFYIFIEGSFPHLPGQVAKLSGPTISKWSRNCTIIFHFHMYGEGIGSLTIYQVTISGIGHLLLNLTGDQGNFWQRSELPVDDVGEDFYIVFEGKVGKDHRGDIALDDIVLSNECVPSYVTAPGSPMHRPGKNGCPIGFLQCQNKKCYTSEQLCNFVDDCGDNTDEIQCGTSCTFENGMCGWKNSMADNFGWILGGYSSWSQRPPMDHTLGNEDGHYLYLETSYVGLRGEKAHLKSSKWKESGRDCMLRFWYYMSSKATGQIHVFLKTEKNLTKVWGESENPDARWNKVEIRLGKLRHFEVIFEGVRIRDFGGGAAIDDIEFINCSPFGEEPGKCLEDTDFICKNQKCIESHLVCDYKPDCEDYSDEADCGEYTSLPGSCNFEHSDGRDFGCDLTQDDADDFNWNIQDKVNNLLNTDHTPGSGRYFLYANASKQKDGDSARIFTSKLFPATNEQCRVRFWYYLYGPPQSGMLKVFIVTEYGLNILLWSAGESAEQGWRYGTVPLESHSPFQVAFEAQVGGKRKVDIALDDISFTLGCHVEGPSVPQTPCPGGFFTCVYENGCVPLSAKCNGTAECSDGTDEILCPTSSPPSSPESQCAAAEFQCSHKCIPLMMRCDDVIDCAFGEDEKTCTTVMVVNGSVMCAPLNTWLTMEQRCDGSPDCSNLIDESGCSECPKNYCQNGGKCALKNNVPICRCKQNWKGTRCHINSPEISPSKPEADDTGLWIGISIGSAFLLTVIVAFLCYFRKRKHKGDITGGFSNPNYAGSSTTSQNEVHDTEHPHVPISVFPWKSSHEDSRKEANPRSFSNPLYGKKEENL</sequence>
<dbReference type="Gene3D" id="4.10.400.10">
    <property type="entry name" value="Low-density Lipoprotein Receptor"/>
    <property type="match status" value="9"/>
</dbReference>
<dbReference type="InterPro" id="IPR009030">
    <property type="entry name" value="Growth_fac_rcpt_cys_sf"/>
</dbReference>
<dbReference type="Gene3D" id="2.60.120.200">
    <property type="match status" value="9"/>
</dbReference>
<dbReference type="Pfam" id="PF00629">
    <property type="entry name" value="MAM"/>
    <property type="match status" value="9"/>
</dbReference>
<evidence type="ECO:0008006" key="12">
    <source>
        <dbReference type="Google" id="ProtNLM"/>
    </source>
</evidence>
<keyword evidence="6" id="KW-0472">Membrane</keyword>
<feature type="domain" description="MAM" evidence="9">
    <location>
        <begin position="406"/>
        <end position="564"/>
    </location>
</feature>
<dbReference type="GO" id="GO:0016020">
    <property type="term" value="C:membrane"/>
    <property type="evidence" value="ECO:0007669"/>
    <property type="project" value="InterPro"/>
</dbReference>
<evidence type="ECO:0000256" key="4">
    <source>
        <dbReference type="PROSITE-ProRule" id="PRU00124"/>
    </source>
</evidence>
<feature type="disulfide bond" evidence="4">
    <location>
        <begin position="1032"/>
        <end position="1047"/>
    </location>
</feature>
<dbReference type="PROSITE" id="PS50060">
    <property type="entry name" value="MAM_2"/>
    <property type="match status" value="9"/>
</dbReference>
<feature type="region of interest" description="Disordered" evidence="5">
    <location>
        <begin position="2066"/>
        <end position="2127"/>
    </location>
</feature>
<evidence type="ECO:0000256" key="6">
    <source>
        <dbReference type="SAM" id="Phobius"/>
    </source>
</evidence>
<accession>A0AAV7BNA5</accession>
<dbReference type="Gene3D" id="2.10.25.10">
    <property type="entry name" value="Laminin"/>
    <property type="match status" value="1"/>
</dbReference>
<comment type="caution">
    <text evidence="3">Lacks conserved residue(s) required for the propagation of feature annotation.</text>
</comment>
<name>A0AAV7BNA5_ENGPU</name>
<dbReference type="InterPro" id="IPR002172">
    <property type="entry name" value="LDrepeatLR_classA_rpt"/>
</dbReference>
<feature type="compositionally biased region" description="Polar residues" evidence="5">
    <location>
        <begin position="2067"/>
        <end position="2082"/>
    </location>
</feature>
<dbReference type="InterPro" id="IPR013320">
    <property type="entry name" value="ConA-like_dom_sf"/>
</dbReference>
<feature type="region of interest" description="Disordered" evidence="5">
    <location>
        <begin position="374"/>
        <end position="398"/>
    </location>
</feature>
<feature type="domain" description="MAM" evidence="9">
    <location>
        <begin position="822"/>
        <end position="986"/>
    </location>
</feature>
<evidence type="ECO:0000313" key="10">
    <source>
        <dbReference type="EMBL" id="KAG8573728.1"/>
    </source>
</evidence>
<dbReference type="EMBL" id="WNYA01000005">
    <property type="protein sequence ID" value="KAG8573728.1"/>
    <property type="molecule type" value="Genomic_DNA"/>
</dbReference>
<evidence type="ECO:0000259" key="8">
    <source>
        <dbReference type="PROSITE" id="PS50026"/>
    </source>
</evidence>
<dbReference type="PROSITE" id="PS01209">
    <property type="entry name" value="LDLRA_1"/>
    <property type="match status" value="6"/>
</dbReference>
<dbReference type="SUPFAM" id="SSF49899">
    <property type="entry name" value="Concanavalin A-like lectins/glucanases"/>
    <property type="match status" value="9"/>
</dbReference>
<feature type="disulfide bond" evidence="4">
    <location>
        <begin position="594"/>
        <end position="609"/>
    </location>
</feature>
<dbReference type="PROSITE" id="PS50068">
    <property type="entry name" value="LDLRA_2"/>
    <property type="match status" value="9"/>
</dbReference>
<keyword evidence="11" id="KW-1185">Reference proteome</keyword>
<feature type="domain" description="MAM" evidence="9">
    <location>
        <begin position="219"/>
        <end position="370"/>
    </location>
</feature>
<feature type="disulfide bond" evidence="4">
    <location>
        <begin position="1225"/>
        <end position="1237"/>
    </location>
</feature>
<keyword evidence="7" id="KW-0732">Signal</keyword>
<feature type="domain" description="MAM" evidence="9">
    <location>
        <begin position="1050"/>
        <end position="1217"/>
    </location>
</feature>
<feature type="disulfide bond" evidence="4">
    <location>
        <begin position="1925"/>
        <end position="1940"/>
    </location>
</feature>
<feature type="signal peptide" evidence="7">
    <location>
        <begin position="1"/>
        <end position="25"/>
    </location>
</feature>
<dbReference type="SMART" id="SM00192">
    <property type="entry name" value="LDLa"/>
    <property type="match status" value="10"/>
</dbReference>
<feature type="disulfide bond" evidence="4">
    <location>
        <begin position="1464"/>
        <end position="1479"/>
    </location>
</feature>
<dbReference type="SUPFAM" id="SSF57424">
    <property type="entry name" value="LDL receptor-like module"/>
    <property type="match status" value="7"/>
</dbReference>
<protein>
    <recommendedName>
        <fullName evidence="12">MAM and LDL-receptor class A domain-containing protein 1</fullName>
    </recommendedName>
</protein>
<feature type="disulfide bond" evidence="4">
    <location>
        <begin position="1653"/>
        <end position="1671"/>
    </location>
</feature>
<feature type="domain" description="MAM" evidence="9">
    <location>
        <begin position="1266"/>
        <end position="1427"/>
    </location>
</feature>
<feature type="disulfide bond" evidence="4">
    <location>
        <begin position="803"/>
        <end position="818"/>
    </location>
</feature>
<evidence type="ECO:0000313" key="11">
    <source>
        <dbReference type="Proteomes" id="UP000824782"/>
    </source>
</evidence>
<evidence type="ECO:0000256" key="3">
    <source>
        <dbReference type="PROSITE-ProRule" id="PRU00076"/>
    </source>
</evidence>
<dbReference type="InterPro" id="IPR000998">
    <property type="entry name" value="MAM_dom"/>
</dbReference>
<dbReference type="SUPFAM" id="SSF57184">
    <property type="entry name" value="Growth factor receptor domain"/>
    <property type="match status" value="1"/>
</dbReference>
<dbReference type="CDD" id="cd06263">
    <property type="entry name" value="MAM"/>
    <property type="match status" value="9"/>
</dbReference>
<dbReference type="FunFam" id="2.60.120.200:FF:000182">
    <property type="entry name" value="MAM and LDL-receptor class A domain-containing protein 1"/>
    <property type="match status" value="1"/>
</dbReference>
<feature type="domain" description="MAM" evidence="9">
    <location>
        <begin position="1481"/>
        <end position="1637"/>
    </location>
</feature>
<feature type="domain" description="MAM" evidence="9">
    <location>
        <begin position="1688"/>
        <end position="1849"/>
    </location>
</feature>
<dbReference type="SMART" id="SM00137">
    <property type="entry name" value="MAM"/>
    <property type="match status" value="9"/>
</dbReference>
<dbReference type="CDD" id="cd00112">
    <property type="entry name" value="LDLa"/>
    <property type="match status" value="9"/>
</dbReference>
<dbReference type="PROSITE" id="PS50026">
    <property type="entry name" value="EGF_3"/>
    <property type="match status" value="1"/>
</dbReference>
<feature type="compositionally biased region" description="Basic and acidic residues" evidence="5">
    <location>
        <begin position="2101"/>
        <end position="2111"/>
    </location>
</feature>
<dbReference type="InterPro" id="IPR036055">
    <property type="entry name" value="LDL_receptor-like_sf"/>
</dbReference>
<dbReference type="InterPro" id="IPR023415">
    <property type="entry name" value="LDLR_class-A_CS"/>
</dbReference>
<feature type="disulfide bond" evidence="4">
    <location>
        <begin position="1452"/>
        <end position="1470"/>
    </location>
</feature>
<comment type="caution">
    <text evidence="10">The sequence shown here is derived from an EMBL/GenBank/DDBJ whole genome shotgun (WGS) entry which is preliminary data.</text>
</comment>
<dbReference type="Pfam" id="PF00057">
    <property type="entry name" value="Ldl_recept_a"/>
    <property type="match status" value="7"/>
</dbReference>
<keyword evidence="2 3" id="KW-1015">Disulfide bond</keyword>
<feature type="disulfide bond" evidence="4">
    <location>
        <begin position="582"/>
        <end position="600"/>
    </location>
</feature>
<gene>
    <name evidence="10" type="ORF">GDO81_012516</name>
</gene>
<reference evidence="10" key="1">
    <citation type="thesis" date="2020" institute="ProQuest LLC" country="789 East Eisenhower Parkway, Ann Arbor, MI, USA">
        <title>Comparative Genomics and Chromosome Evolution.</title>
        <authorList>
            <person name="Mudd A.B."/>
        </authorList>
    </citation>
    <scope>NUCLEOTIDE SEQUENCE</scope>
    <source>
        <strain evidence="10">237g6f4</strain>
        <tissue evidence="10">Blood</tissue>
    </source>
</reference>
<evidence type="ECO:0000256" key="1">
    <source>
        <dbReference type="ARBA" id="ARBA00022737"/>
    </source>
</evidence>
<dbReference type="InterPro" id="IPR051560">
    <property type="entry name" value="MAM_domain-containing"/>
</dbReference>
<feature type="disulfide bond" evidence="3">
    <location>
        <begin position="2005"/>
        <end position="2014"/>
    </location>
</feature>
<evidence type="ECO:0000256" key="2">
    <source>
        <dbReference type="ARBA" id="ARBA00023157"/>
    </source>
</evidence>
<evidence type="ECO:0000259" key="9">
    <source>
        <dbReference type="PROSITE" id="PS50060"/>
    </source>
</evidence>
<feature type="disulfide bond" evidence="4">
    <location>
        <begin position="1879"/>
        <end position="1894"/>
    </location>
</feature>
<feature type="disulfide bond" evidence="4">
    <location>
        <begin position="575"/>
        <end position="587"/>
    </location>
</feature>
<dbReference type="Proteomes" id="UP000824782">
    <property type="component" value="Unassembled WGS sequence"/>
</dbReference>
<keyword evidence="1" id="KW-0677">Repeat</keyword>
<feature type="transmembrane region" description="Helical" evidence="6">
    <location>
        <begin position="2033"/>
        <end position="2055"/>
    </location>
</feature>
<feature type="domain" description="MAM" evidence="9">
    <location>
        <begin position="611"/>
        <end position="775"/>
    </location>
</feature>
<feature type="disulfide bond" evidence="4">
    <location>
        <begin position="1445"/>
        <end position="1457"/>
    </location>
</feature>
<feature type="disulfide bond" evidence="4">
    <location>
        <begin position="1665"/>
        <end position="1680"/>
    </location>
</feature>
<proteinExistence type="predicted"/>
<keyword evidence="3" id="KW-0245">EGF-like domain</keyword>
<dbReference type="PRINTS" id="PR00261">
    <property type="entry name" value="LDLRECEPTOR"/>
</dbReference>
<feature type="disulfide bond" evidence="4">
    <location>
        <begin position="1232"/>
        <end position="1250"/>
    </location>
</feature>
<keyword evidence="6" id="KW-0812">Transmembrane</keyword>
<feature type="chain" id="PRO_5043720128" description="MAM and LDL-receptor class A domain-containing protein 1" evidence="7">
    <location>
        <begin position="26"/>
        <end position="2127"/>
    </location>
</feature>
<dbReference type="InterPro" id="IPR000742">
    <property type="entry name" value="EGF"/>
</dbReference>
<evidence type="ECO:0000256" key="5">
    <source>
        <dbReference type="SAM" id="MobiDB-lite"/>
    </source>
</evidence>
<evidence type="ECO:0000256" key="7">
    <source>
        <dbReference type="SAM" id="SignalP"/>
    </source>
</evidence>
<feature type="disulfide bond" evidence="4">
    <location>
        <begin position="30"/>
        <end position="48"/>
    </location>
</feature>
<dbReference type="PANTHER" id="PTHR23282:SF140">
    <property type="entry name" value="MAM AND LDL-RECEPTOR CLASS A DOMAIN-CONTAINING PROTEIN 1"/>
    <property type="match status" value="1"/>
</dbReference>